<sequence>MQGTPHESANLDELTRALDLHMLRILVAIHDTGSVSAAARRLGFSQPAITQHLKRSEARLNIALVARTPRGMELTEAGALLASHAPRIDAAITAAASDLTAHLGLDRGSVRLAAFPAAVASIIAPLLSRLDREFPGIHVEFSEAEPDAALTAVADGRADIALDYRYTSDHSVASSSHTSADGLRSRFLLSENVLAIVPRAIADQLGTTASVAGLLPFTWIGGPATCTEQLVAVATALGEKPTLRHDVTKTDAALALVASGIGVTFLSELAIATTTLPDGVVALELQPKLRRRIYATTLDDSADTPSIAVALRLLAMREVARKTSSDRAALSQHSHLQRAKFASSPFTPPVTLTERHELRMRSTNSTLAKGARASTVAVAASALLLAGCATSSTPTGDGNIDTITVALPGSLSSLYVGAESGILNYYIASITQEGLVSIDADGALQPGLAESWDQPDDVTYVYELRDDAMFQDGTPVTADDVVFSLEQARDETSSPGLSYYLGGVDTVEKTGDLEVTITLSAPDSAFAANMSTGGAAFITSQKFWEENNGEVGTSSSLLLGSGPYKVTDFVPDSHVNFERVDSWWGDLPEVKNINVKFIPDEGTRLLAAQSGDIDIAFNVPLAQSSQWEDLDSMRVDYVNDLSYVGMYFNTALEPFNDPKVREAFAHSVDRTTIVDKLLRGHGEVATAIATPESLGSVYSADDARDLLSTIPQYPFDLDAAAEALAASAYPDGFETDMLFPSTGPQLGTAAQSLAENLSKIGITLNVREVPIEEWLASLEQDSSYGVGLMWYFSTLGDPAEVSTYMLGDYNISNYENPEVLSLFERIGAETDSAARIDLLIEAETLQAEDVISVPLWWGQSATAFSNNIDMSSYSSFAFISSWPTLLTPAG</sequence>
<dbReference type="InterPro" id="IPR005119">
    <property type="entry name" value="LysR_subst-bd"/>
</dbReference>
<comment type="similarity">
    <text evidence="1">Belongs to the LysR transcriptional regulatory family.</text>
</comment>
<dbReference type="Gene3D" id="1.10.10.10">
    <property type="entry name" value="Winged helix-like DNA-binding domain superfamily/Winged helix DNA-binding domain"/>
    <property type="match status" value="1"/>
</dbReference>
<dbReference type="InterPro" id="IPR036388">
    <property type="entry name" value="WH-like_DNA-bd_sf"/>
</dbReference>
<dbReference type="PANTHER" id="PTHR30290">
    <property type="entry name" value="PERIPLASMIC BINDING COMPONENT OF ABC TRANSPORTER"/>
    <property type="match status" value="1"/>
</dbReference>
<keyword evidence="7" id="KW-1185">Reference proteome</keyword>
<feature type="domain" description="HTH lysR-type" evidence="5">
    <location>
        <begin position="18"/>
        <end position="75"/>
    </location>
</feature>
<dbReference type="RefSeq" id="WP_100388101.1">
    <property type="nucleotide sequence ID" value="NZ_BMZU01000001.1"/>
</dbReference>
<keyword evidence="3" id="KW-0238">DNA-binding</keyword>
<evidence type="ECO:0000256" key="4">
    <source>
        <dbReference type="ARBA" id="ARBA00023163"/>
    </source>
</evidence>
<dbReference type="Pfam" id="PF03466">
    <property type="entry name" value="LysR_substrate"/>
    <property type="match status" value="1"/>
</dbReference>
<dbReference type="GO" id="GO:0003677">
    <property type="term" value="F:DNA binding"/>
    <property type="evidence" value="ECO:0007669"/>
    <property type="project" value="UniProtKB-KW"/>
</dbReference>
<keyword evidence="2" id="KW-0805">Transcription regulation</keyword>
<dbReference type="PROSITE" id="PS50931">
    <property type="entry name" value="HTH_LYSR"/>
    <property type="match status" value="1"/>
</dbReference>
<dbReference type="InterPro" id="IPR039424">
    <property type="entry name" value="SBP_5"/>
</dbReference>
<evidence type="ECO:0000256" key="2">
    <source>
        <dbReference type="ARBA" id="ARBA00023015"/>
    </source>
</evidence>
<organism evidence="6 7">
    <name type="scientific">Salinibacterium amurskyense</name>
    <dbReference type="NCBI Taxonomy" id="205941"/>
    <lineage>
        <taxon>Bacteria</taxon>
        <taxon>Bacillati</taxon>
        <taxon>Actinomycetota</taxon>
        <taxon>Actinomycetes</taxon>
        <taxon>Micrococcales</taxon>
        <taxon>Microbacteriaceae</taxon>
        <taxon>Salinibacterium</taxon>
    </lineage>
</organism>
<dbReference type="CDD" id="cd00995">
    <property type="entry name" value="PBP2_NikA_DppA_OppA_like"/>
    <property type="match status" value="1"/>
</dbReference>
<dbReference type="SUPFAM" id="SSF46785">
    <property type="entry name" value="Winged helix' DNA-binding domain"/>
    <property type="match status" value="1"/>
</dbReference>
<accession>A0A2M9D6Z0</accession>
<dbReference type="OrthoDB" id="5243526at2"/>
<gene>
    <name evidence="6" type="ORF">CLV85_0596</name>
</gene>
<evidence type="ECO:0000313" key="7">
    <source>
        <dbReference type="Proteomes" id="UP000231742"/>
    </source>
</evidence>
<dbReference type="InterPro" id="IPR036390">
    <property type="entry name" value="WH_DNA-bd_sf"/>
</dbReference>
<dbReference type="AlphaFoldDB" id="A0A2M9D6Z0"/>
<dbReference type="Gene3D" id="3.40.190.10">
    <property type="entry name" value="Periplasmic binding protein-like II"/>
    <property type="match status" value="3"/>
</dbReference>
<evidence type="ECO:0000313" key="6">
    <source>
        <dbReference type="EMBL" id="PJJ81420.1"/>
    </source>
</evidence>
<reference evidence="6 7" key="1">
    <citation type="submission" date="2017-11" db="EMBL/GenBank/DDBJ databases">
        <title>Genomic Encyclopedia of Archaeal and Bacterial Type Strains, Phase II (KMG-II): From Individual Species to Whole Genera.</title>
        <authorList>
            <person name="Goeker M."/>
        </authorList>
    </citation>
    <scope>NUCLEOTIDE SEQUENCE [LARGE SCALE GENOMIC DNA]</scope>
    <source>
        <strain evidence="6 7">DSM 16400</strain>
    </source>
</reference>
<comment type="caution">
    <text evidence="6">The sequence shown here is derived from an EMBL/GenBank/DDBJ whole genome shotgun (WGS) entry which is preliminary data.</text>
</comment>
<proteinExistence type="inferred from homology"/>
<name>A0A2M9D6Z0_9MICO</name>
<dbReference type="Gene3D" id="3.90.76.10">
    <property type="entry name" value="Dipeptide-binding Protein, Domain 1"/>
    <property type="match status" value="1"/>
</dbReference>
<dbReference type="Pfam" id="PF00496">
    <property type="entry name" value="SBP_bac_5"/>
    <property type="match status" value="1"/>
</dbReference>
<dbReference type="SUPFAM" id="SSF53850">
    <property type="entry name" value="Periplasmic binding protein-like II"/>
    <property type="match status" value="2"/>
</dbReference>
<dbReference type="Gene3D" id="3.10.105.10">
    <property type="entry name" value="Dipeptide-binding Protein, Domain 3"/>
    <property type="match status" value="1"/>
</dbReference>
<evidence type="ECO:0000256" key="3">
    <source>
        <dbReference type="ARBA" id="ARBA00023125"/>
    </source>
</evidence>
<dbReference type="InterPro" id="IPR000847">
    <property type="entry name" value="LysR_HTH_N"/>
</dbReference>
<keyword evidence="4" id="KW-0804">Transcription</keyword>
<dbReference type="Pfam" id="PF00126">
    <property type="entry name" value="HTH_1"/>
    <property type="match status" value="1"/>
</dbReference>
<dbReference type="GO" id="GO:1904680">
    <property type="term" value="F:peptide transmembrane transporter activity"/>
    <property type="evidence" value="ECO:0007669"/>
    <property type="project" value="TreeGrafter"/>
</dbReference>
<protein>
    <submittedName>
        <fullName evidence="6">ABC-type transport system substrate-binding protein</fullName>
    </submittedName>
</protein>
<dbReference type="Proteomes" id="UP000231742">
    <property type="component" value="Unassembled WGS sequence"/>
</dbReference>
<dbReference type="EMBL" id="PGFH01000001">
    <property type="protein sequence ID" value="PJJ81420.1"/>
    <property type="molecule type" value="Genomic_DNA"/>
</dbReference>
<evidence type="ECO:0000259" key="5">
    <source>
        <dbReference type="PROSITE" id="PS50931"/>
    </source>
</evidence>
<evidence type="ECO:0000256" key="1">
    <source>
        <dbReference type="ARBA" id="ARBA00009437"/>
    </source>
</evidence>
<dbReference type="InterPro" id="IPR000914">
    <property type="entry name" value="SBP_5_dom"/>
</dbReference>
<dbReference type="GO" id="GO:0015833">
    <property type="term" value="P:peptide transport"/>
    <property type="evidence" value="ECO:0007669"/>
    <property type="project" value="TreeGrafter"/>
</dbReference>
<dbReference type="GO" id="GO:0003700">
    <property type="term" value="F:DNA-binding transcription factor activity"/>
    <property type="evidence" value="ECO:0007669"/>
    <property type="project" value="InterPro"/>
</dbReference>